<dbReference type="OrthoDB" id="9803312at2"/>
<dbReference type="InterPro" id="IPR009569">
    <property type="entry name" value="AA_synth_put"/>
</dbReference>
<dbReference type="EMBL" id="OBML01000005">
    <property type="protein sequence ID" value="SOC06960.1"/>
    <property type="molecule type" value="Genomic_DNA"/>
</dbReference>
<evidence type="ECO:0000313" key="1">
    <source>
        <dbReference type="EMBL" id="SOC06960.1"/>
    </source>
</evidence>
<evidence type="ECO:0000313" key="2">
    <source>
        <dbReference type="Proteomes" id="UP000219331"/>
    </source>
</evidence>
<organism evidence="1 2">
    <name type="scientific">Stappia indica</name>
    <dbReference type="NCBI Taxonomy" id="538381"/>
    <lineage>
        <taxon>Bacteria</taxon>
        <taxon>Pseudomonadati</taxon>
        <taxon>Pseudomonadota</taxon>
        <taxon>Alphaproteobacteria</taxon>
        <taxon>Hyphomicrobiales</taxon>
        <taxon>Stappiaceae</taxon>
        <taxon>Stappia</taxon>
    </lineage>
</organism>
<dbReference type="Proteomes" id="UP000219331">
    <property type="component" value="Unassembled WGS sequence"/>
</dbReference>
<accession>A0A285SHX1</accession>
<sequence length="196" mass="21213">MRRDNIADYRIRRWYAQEQEVLANETYQSDDGSPLRKILIAAAIRNPYAGRFSEDLSEIIEGSDKLGEEFARRILAALGGAQAESYGKACVVGSAGEYEHGNAFITARFATPIRAVLPGAKEWIPSTGKRSGPGGLIDVPLAHVGELYARAYYDTVSAYFDDAPNADEVIVVFAVATRGRIHARLGGPEVAPLAAV</sequence>
<keyword evidence="2" id="KW-1185">Reference proteome</keyword>
<proteinExistence type="predicted"/>
<dbReference type="STRING" id="538381.GCA_001696535_02030"/>
<gene>
    <name evidence="1" type="ORF">SAMN05421512_105261</name>
</gene>
<dbReference type="AlphaFoldDB" id="A0A285SHX1"/>
<dbReference type="SUPFAM" id="SSF160519">
    <property type="entry name" value="BB2672-like"/>
    <property type="match status" value="1"/>
</dbReference>
<dbReference type="Gene3D" id="3.30.1330.110">
    <property type="entry name" value="BB2672"/>
    <property type="match status" value="1"/>
</dbReference>
<dbReference type="RefSeq" id="WP_097174916.1">
    <property type="nucleotide sequence ID" value="NZ_JAJGNR010000004.1"/>
</dbReference>
<protein>
    <submittedName>
        <fullName evidence="1">Amino acid synthesis</fullName>
    </submittedName>
</protein>
<dbReference type="InterPro" id="IPR035936">
    <property type="entry name" value="BB2672"/>
</dbReference>
<name>A0A285SHX1_9HYPH</name>
<reference evidence="1 2" key="1">
    <citation type="submission" date="2017-08" db="EMBL/GenBank/DDBJ databases">
        <authorList>
            <person name="de Groot N.N."/>
        </authorList>
    </citation>
    <scope>NUCLEOTIDE SEQUENCE [LARGE SCALE GENOMIC DNA]</scope>
    <source>
        <strain evidence="1 2">USBA 352</strain>
    </source>
</reference>
<dbReference type="Pfam" id="PF06684">
    <property type="entry name" value="AA_synth"/>
    <property type="match status" value="1"/>
</dbReference>